<evidence type="ECO:0000256" key="6">
    <source>
        <dbReference type="RuleBase" id="RU003788"/>
    </source>
</evidence>
<dbReference type="Pfam" id="PF00959">
    <property type="entry name" value="Phage_lysozyme"/>
    <property type="match status" value="1"/>
</dbReference>
<dbReference type="Gene3D" id="1.10.530.40">
    <property type="match status" value="1"/>
</dbReference>
<dbReference type="InterPro" id="IPR002196">
    <property type="entry name" value="Glyco_hydro_24"/>
</dbReference>
<dbReference type="HAMAP" id="MF_04110">
    <property type="entry name" value="ENDOLYSIN_T4"/>
    <property type="match status" value="1"/>
</dbReference>
<dbReference type="STRING" id="284577.SAMN05216571_101396"/>
<dbReference type="Proteomes" id="UP000198641">
    <property type="component" value="Unassembled WGS sequence"/>
</dbReference>
<dbReference type="SUPFAM" id="SSF53955">
    <property type="entry name" value="Lysozyme-like"/>
    <property type="match status" value="1"/>
</dbReference>
<evidence type="ECO:0000256" key="2">
    <source>
        <dbReference type="ARBA" id="ARBA00022529"/>
    </source>
</evidence>
<keyword evidence="3 6" id="KW-0081">Bacteriolytic enzyme</keyword>
<keyword evidence="5 6" id="KW-0326">Glycosidase</keyword>
<dbReference type="PANTHER" id="PTHR38107:SF3">
    <property type="entry name" value="LYSOZYME RRRD-RELATED"/>
    <property type="match status" value="1"/>
</dbReference>
<dbReference type="RefSeq" id="WP_245696311.1">
    <property type="nucleotide sequence ID" value="NZ_FNCI01000001.1"/>
</dbReference>
<keyword evidence="2 6" id="KW-0929">Antimicrobial</keyword>
<dbReference type="GO" id="GO:0016998">
    <property type="term" value="P:cell wall macromolecule catabolic process"/>
    <property type="evidence" value="ECO:0007669"/>
    <property type="project" value="InterPro"/>
</dbReference>
<evidence type="ECO:0000256" key="3">
    <source>
        <dbReference type="ARBA" id="ARBA00022638"/>
    </source>
</evidence>
<dbReference type="InterPro" id="IPR023346">
    <property type="entry name" value="Lysozyme-like_dom_sf"/>
</dbReference>
<evidence type="ECO:0000313" key="7">
    <source>
        <dbReference type="EMBL" id="SDF72454.1"/>
    </source>
</evidence>
<dbReference type="InterPro" id="IPR051018">
    <property type="entry name" value="Bacteriophage_GH24"/>
</dbReference>
<dbReference type="AlphaFoldDB" id="A0A1G7NEJ1"/>
<keyword evidence="4 6" id="KW-0378">Hydrolase</keyword>
<comment type="similarity">
    <text evidence="6">Belongs to the glycosyl hydrolase 24 family.</text>
</comment>
<comment type="catalytic activity">
    <reaction evidence="1 6">
        <text>Hydrolysis of (1-&gt;4)-beta-linkages between N-acetylmuramic acid and N-acetyl-D-glucosamine residues in a peptidoglycan and between N-acetyl-D-glucosamine residues in chitodextrins.</text>
        <dbReference type="EC" id="3.2.1.17"/>
    </reaction>
</comment>
<dbReference type="PANTHER" id="PTHR38107">
    <property type="match status" value="1"/>
</dbReference>
<dbReference type="GO" id="GO:0009253">
    <property type="term" value="P:peptidoglycan catabolic process"/>
    <property type="evidence" value="ECO:0007669"/>
    <property type="project" value="InterPro"/>
</dbReference>
<dbReference type="HAMAP" id="MF_04136">
    <property type="entry name" value="SAR_ENDOLYSIN"/>
    <property type="match status" value="1"/>
</dbReference>
<dbReference type="InterPro" id="IPR034690">
    <property type="entry name" value="Endolysin_T4_type"/>
</dbReference>
<dbReference type="CDD" id="cd16900">
    <property type="entry name" value="endolysin_R21-like"/>
    <property type="match status" value="1"/>
</dbReference>
<protein>
    <recommendedName>
        <fullName evidence="6">Lysozyme</fullName>
        <ecNumber evidence="6">3.2.1.17</ecNumber>
    </recommendedName>
</protein>
<gene>
    <name evidence="7" type="ORF">SAMN05216571_101396</name>
</gene>
<dbReference type="EMBL" id="FNCI01000001">
    <property type="protein sequence ID" value="SDF72454.1"/>
    <property type="molecule type" value="Genomic_DNA"/>
</dbReference>
<dbReference type="GO" id="GO:0031640">
    <property type="term" value="P:killing of cells of another organism"/>
    <property type="evidence" value="ECO:0007669"/>
    <property type="project" value="UniProtKB-KW"/>
</dbReference>
<accession>A0A1G7NEJ1</accession>
<dbReference type="GO" id="GO:0042742">
    <property type="term" value="P:defense response to bacterium"/>
    <property type="evidence" value="ECO:0007669"/>
    <property type="project" value="UniProtKB-KW"/>
</dbReference>
<evidence type="ECO:0000313" key="8">
    <source>
        <dbReference type="Proteomes" id="UP000198641"/>
    </source>
</evidence>
<reference evidence="7 8" key="1">
    <citation type="submission" date="2016-10" db="EMBL/GenBank/DDBJ databases">
        <authorList>
            <person name="de Groot N.N."/>
        </authorList>
    </citation>
    <scope>NUCLEOTIDE SEQUENCE [LARGE SCALE GENOMIC DNA]</scope>
    <source>
        <strain evidence="7 8">BH539</strain>
    </source>
</reference>
<dbReference type="GO" id="GO:0003796">
    <property type="term" value="F:lysozyme activity"/>
    <property type="evidence" value="ECO:0007669"/>
    <property type="project" value="UniProtKB-EC"/>
</dbReference>
<evidence type="ECO:0000256" key="1">
    <source>
        <dbReference type="ARBA" id="ARBA00000632"/>
    </source>
</evidence>
<evidence type="ECO:0000256" key="4">
    <source>
        <dbReference type="ARBA" id="ARBA00022801"/>
    </source>
</evidence>
<keyword evidence="8" id="KW-1185">Reference proteome</keyword>
<proteinExistence type="inferred from homology"/>
<dbReference type="InterPro" id="IPR043688">
    <property type="entry name" value="SAR_endolysin-like"/>
</dbReference>
<organism evidence="7 8">
    <name type="scientific">Onishia taeanensis</name>
    <dbReference type="NCBI Taxonomy" id="284577"/>
    <lineage>
        <taxon>Bacteria</taxon>
        <taxon>Pseudomonadati</taxon>
        <taxon>Pseudomonadota</taxon>
        <taxon>Gammaproteobacteria</taxon>
        <taxon>Oceanospirillales</taxon>
        <taxon>Halomonadaceae</taxon>
        <taxon>Onishia</taxon>
    </lineage>
</organism>
<evidence type="ECO:0000256" key="5">
    <source>
        <dbReference type="ARBA" id="ARBA00023295"/>
    </source>
</evidence>
<name>A0A1G7NEJ1_9GAMM</name>
<sequence length="170" mass="18169">MLKRIGIAALGSSTAMGLALSTVSHFEGKENAAYVDPVGVVTICYGHTATARIGQTHSDMQCQELLANDLGDAFDALDRYVDVDLPPAREAALASFVYNVGVGAFQRSTLLRKLNAGQVVEACNELSRWVYAGGKHLAGLVRRRAVERELCLYQPPDEAMLAGDADKGEG</sequence>
<dbReference type="InterPro" id="IPR023347">
    <property type="entry name" value="Lysozyme_dom_sf"/>
</dbReference>
<dbReference type="EC" id="3.2.1.17" evidence="6"/>